<sequence length="204" mass="22982">MSALWLKLTTLLCLLFTALSAPENSGVIKKHLGEYITIQCKCSETDQTSLQLRKGLNKEVQVLYHDGKTQKDTIAKEFQTRLQVHAEFPKVDILIKNLTSDDTGPYFCLYEKYDTVSPDMKMTEGSGSVLLVVEGDRQKEISGCNPQKDILVMVSVVISAAVLIFIIMGVLFWIIKNKTTKSTKKPRSQATNDVYEDMRGTLRR</sequence>
<feature type="region of interest" description="Disordered" evidence="1">
    <location>
        <begin position="184"/>
        <end position="204"/>
    </location>
</feature>
<protein>
    <recommendedName>
        <fullName evidence="4">Immunoglobulin V-set domain-containing protein</fullName>
    </recommendedName>
</protein>
<evidence type="ECO:0000313" key="6">
    <source>
        <dbReference type="Proteomes" id="UP000503349"/>
    </source>
</evidence>
<organism evidence="5 6">
    <name type="scientific">Channa argus</name>
    <name type="common">Northern snakehead</name>
    <name type="synonym">Ophicephalus argus</name>
    <dbReference type="NCBI Taxonomy" id="215402"/>
    <lineage>
        <taxon>Eukaryota</taxon>
        <taxon>Metazoa</taxon>
        <taxon>Chordata</taxon>
        <taxon>Craniata</taxon>
        <taxon>Vertebrata</taxon>
        <taxon>Euteleostomi</taxon>
        <taxon>Actinopterygii</taxon>
        <taxon>Neopterygii</taxon>
        <taxon>Teleostei</taxon>
        <taxon>Neoteleostei</taxon>
        <taxon>Acanthomorphata</taxon>
        <taxon>Anabantaria</taxon>
        <taxon>Anabantiformes</taxon>
        <taxon>Channoidei</taxon>
        <taxon>Channidae</taxon>
        <taxon>Channa</taxon>
    </lineage>
</organism>
<dbReference type="GO" id="GO:0016020">
    <property type="term" value="C:membrane"/>
    <property type="evidence" value="ECO:0007669"/>
    <property type="project" value="InterPro"/>
</dbReference>
<feature type="domain" description="Immunoglobulin V-set" evidence="4">
    <location>
        <begin position="25"/>
        <end position="126"/>
    </location>
</feature>
<dbReference type="GO" id="GO:0038023">
    <property type="term" value="F:signaling receptor activity"/>
    <property type="evidence" value="ECO:0007669"/>
    <property type="project" value="InterPro"/>
</dbReference>
<dbReference type="InterPro" id="IPR039090">
    <property type="entry name" value="CD7"/>
</dbReference>
<dbReference type="GO" id="GO:0002250">
    <property type="term" value="P:adaptive immune response"/>
    <property type="evidence" value="ECO:0007669"/>
    <property type="project" value="InterPro"/>
</dbReference>
<evidence type="ECO:0000256" key="1">
    <source>
        <dbReference type="SAM" id="MobiDB-lite"/>
    </source>
</evidence>
<dbReference type="PANTHER" id="PTHR15343:SF0">
    <property type="entry name" value="T-CELL ANTIGEN CD7"/>
    <property type="match status" value="1"/>
</dbReference>
<gene>
    <name evidence="5" type="ORF">EXN66_Car015947</name>
</gene>
<keyword evidence="6" id="KW-1185">Reference proteome</keyword>
<dbReference type="InterPro" id="IPR036179">
    <property type="entry name" value="Ig-like_dom_sf"/>
</dbReference>
<dbReference type="Proteomes" id="UP000503349">
    <property type="component" value="Chromosome 15"/>
</dbReference>
<keyword evidence="2" id="KW-1133">Transmembrane helix</keyword>
<evidence type="ECO:0000313" key="5">
    <source>
        <dbReference type="EMBL" id="KAF3700260.1"/>
    </source>
</evidence>
<dbReference type="InterPro" id="IPR013106">
    <property type="entry name" value="Ig_V-set"/>
</dbReference>
<keyword evidence="2" id="KW-0812">Transmembrane</keyword>
<proteinExistence type="predicted"/>
<evidence type="ECO:0000259" key="4">
    <source>
        <dbReference type="Pfam" id="PF07686"/>
    </source>
</evidence>
<dbReference type="Pfam" id="PF07686">
    <property type="entry name" value="V-set"/>
    <property type="match status" value="1"/>
</dbReference>
<dbReference type="InterPro" id="IPR013783">
    <property type="entry name" value="Ig-like_fold"/>
</dbReference>
<dbReference type="AlphaFoldDB" id="A0A6G1QC71"/>
<feature type="transmembrane region" description="Helical" evidence="2">
    <location>
        <begin position="150"/>
        <end position="175"/>
    </location>
</feature>
<feature type="chain" id="PRO_5026353663" description="Immunoglobulin V-set domain-containing protein" evidence="3">
    <location>
        <begin position="21"/>
        <end position="204"/>
    </location>
</feature>
<name>A0A6G1QC71_CHAAH</name>
<evidence type="ECO:0000256" key="2">
    <source>
        <dbReference type="SAM" id="Phobius"/>
    </source>
</evidence>
<evidence type="ECO:0000256" key="3">
    <source>
        <dbReference type="SAM" id="SignalP"/>
    </source>
</evidence>
<dbReference type="EMBL" id="CM015726">
    <property type="protein sequence ID" value="KAF3700260.1"/>
    <property type="molecule type" value="Genomic_DNA"/>
</dbReference>
<keyword evidence="3" id="KW-0732">Signal</keyword>
<feature type="signal peptide" evidence="3">
    <location>
        <begin position="1"/>
        <end position="20"/>
    </location>
</feature>
<dbReference type="Gene3D" id="2.60.40.10">
    <property type="entry name" value="Immunoglobulins"/>
    <property type="match status" value="1"/>
</dbReference>
<dbReference type="SUPFAM" id="SSF48726">
    <property type="entry name" value="Immunoglobulin"/>
    <property type="match status" value="1"/>
</dbReference>
<keyword evidence="2" id="KW-0472">Membrane</keyword>
<reference evidence="5 6" key="1">
    <citation type="submission" date="2019-02" db="EMBL/GenBank/DDBJ databases">
        <title>Opniocepnalus argus genome.</title>
        <authorList>
            <person name="Zhou C."/>
            <person name="Xiao S."/>
        </authorList>
    </citation>
    <scope>NUCLEOTIDE SEQUENCE [LARGE SCALE GENOMIC DNA]</scope>
    <source>
        <strain evidence="5">OARG1902GOOAL</strain>
        <tissue evidence="5">Muscle</tissue>
    </source>
</reference>
<reference evidence="6" key="2">
    <citation type="submission" date="2019-02" db="EMBL/GenBank/DDBJ databases">
        <title>Opniocepnalus argus Var Kimnra genome.</title>
        <authorList>
            <person name="Zhou C."/>
            <person name="Xiao S."/>
        </authorList>
    </citation>
    <scope>NUCLEOTIDE SEQUENCE [LARGE SCALE GENOMIC DNA]</scope>
</reference>
<dbReference type="PANTHER" id="PTHR15343">
    <property type="entry name" value="CD7"/>
    <property type="match status" value="1"/>
</dbReference>
<accession>A0A6G1QC71</accession>